<dbReference type="Gene3D" id="3.60.15.10">
    <property type="entry name" value="Ribonuclease Z/Hydroxyacylglutathione hydrolase-like"/>
    <property type="match status" value="1"/>
</dbReference>
<comment type="caution">
    <text evidence="6">The sequence shown here is derived from an EMBL/GenBank/DDBJ whole genome shotgun (WGS) entry which is preliminary data.</text>
</comment>
<keyword evidence="2" id="KW-0479">Metal-binding</keyword>
<accession>A0ABN1L6V0</accession>
<sequence length="278" mass="31012">MLLSATVSAKTISIESLNAKSTVKIKLYVLDCGTIQARDMSLFNPLLSTRKPMNMAVPCYVIKHPTKGILVWDAGLQDDIAKSSHGVEAHQGVFHLTVKRTMLSQLKEIGVEPKNVTYFAPSHLHLDHSGNANYFTQSKLLMQNSDYQLAFSKDAAKYGFDVNHYFELKSAEHVPLNGDYDVFGDGSTIILSTPGHSPGHQSLYLKLVKTGDVILSGDLYHFAENRANYGIPVWNDKKQTIQSFAKIDHILDNTSASLWIQHDPEEAKLKNMSPNFYD</sequence>
<proteinExistence type="inferred from homology"/>
<keyword evidence="4" id="KW-0862">Zinc</keyword>
<dbReference type="EMBL" id="BAAAFA010000004">
    <property type="protein sequence ID" value="GAA0816109.1"/>
    <property type="molecule type" value="Genomic_DNA"/>
</dbReference>
<name>A0ABN1L6V0_9GAMM</name>
<dbReference type="InterPro" id="IPR036866">
    <property type="entry name" value="RibonucZ/Hydroxyglut_hydro"/>
</dbReference>
<evidence type="ECO:0000256" key="1">
    <source>
        <dbReference type="ARBA" id="ARBA00007749"/>
    </source>
</evidence>
<dbReference type="Pfam" id="PF00753">
    <property type="entry name" value="Lactamase_B"/>
    <property type="match status" value="1"/>
</dbReference>
<evidence type="ECO:0000256" key="3">
    <source>
        <dbReference type="ARBA" id="ARBA00022801"/>
    </source>
</evidence>
<organism evidence="6 7">
    <name type="scientific">Colwellia asteriadis</name>
    <dbReference type="NCBI Taxonomy" id="517723"/>
    <lineage>
        <taxon>Bacteria</taxon>
        <taxon>Pseudomonadati</taxon>
        <taxon>Pseudomonadota</taxon>
        <taxon>Gammaproteobacteria</taxon>
        <taxon>Alteromonadales</taxon>
        <taxon>Colwelliaceae</taxon>
        <taxon>Colwellia</taxon>
    </lineage>
</organism>
<dbReference type="PANTHER" id="PTHR42978:SF3">
    <property type="entry name" value="BLR3078 PROTEIN"/>
    <property type="match status" value="1"/>
</dbReference>
<dbReference type="InterPro" id="IPR001279">
    <property type="entry name" value="Metallo-B-lactamas"/>
</dbReference>
<keyword evidence="7" id="KW-1185">Reference proteome</keyword>
<evidence type="ECO:0000256" key="2">
    <source>
        <dbReference type="ARBA" id="ARBA00022723"/>
    </source>
</evidence>
<dbReference type="SUPFAM" id="SSF56281">
    <property type="entry name" value="Metallo-hydrolase/oxidoreductase"/>
    <property type="match status" value="1"/>
</dbReference>
<dbReference type="CDD" id="cd07729">
    <property type="entry name" value="AHL_lactonase_MBL-fold"/>
    <property type="match status" value="1"/>
</dbReference>
<evidence type="ECO:0000259" key="5">
    <source>
        <dbReference type="SMART" id="SM00849"/>
    </source>
</evidence>
<dbReference type="InterPro" id="IPR051013">
    <property type="entry name" value="MBL_superfamily_lactonases"/>
</dbReference>
<feature type="domain" description="Metallo-beta-lactamase" evidence="5">
    <location>
        <begin position="56"/>
        <end position="262"/>
    </location>
</feature>
<protein>
    <submittedName>
        <fullName evidence="6">N-acyl homoserine lactonase family protein</fullName>
    </submittedName>
</protein>
<dbReference type="SMART" id="SM00849">
    <property type="entry name" value="Lactamase_B"/>
    <property type="match status" value="1"/>
</dbReference>
<gene>
    <name evidence="6" type="ORF">GCM10009111_15400</name>
</gene>
<dbReference type="PANTHER" id="PTHR42978">
    <property type="entry name" value="QUORUM-QUENCHING LACTONASE YTNP-RELATED-RELATED"/>
    <property type="match status" value="1"/>
</dbReference>
<comment type="similarity">
    <text evidence="1">Belongs to the metallo-beta-lactamase superfamily.</text>
</comment>
<evidence type="ECO:0000313" key="7">
    <source>
        <dbReference type="Proteomes" id="UP001500021"/>
    </source>
</evidence>
<dbReference type="Proteomes" id="UP001500021">
    <property type="component" value="Unassembled WGS sequence"/>
</dbReference>
<keyword evidence="3" id="KW-0378">Hydrolase</keyword>
<reference evidence="6 7" key="1">
    <citation type="journal article" date="2019" name="Int. J. Syst. Evol. Microbiol.">
        <title>The Global Catalogue of Microorganisms (GCM) 10K type strain sequencing project: providing services to taxonomists for standard genome sequencing and annotation.</title>
        <authorList>
            <consortium name="The Broad Institute Genomics Platform"/>
            <consortium name="The Broad Institute Genome Sequencing Center for Infectious Disease"/>
            <person name="Wu L."/>
            <person name="Ma J."/>
        </authorList>
    </citation>
    <scope>NUCLEOTIDE SEQUENCE [LARGE SCALE GENOMIC DNA]</scope>
    <source>
        <strain evidence="6 7">JCM 15608</strain>
    </source>
</reference>
<evidence type="ECO:0000256" key="4">
    <source>
        <dbReference type="ARBA" id="ARBA00022833"/>
    </source>
</evidence>
<evidence type="ECO:0000313" key="6">
    <source>
        <dbReference type="EMBL" id="GAA0816109.1"/>
    </source>
</evidence>